<reference evidence="7" key="1">
    <citation type="journal article" date="2014" name="Nat. Genet.">
        <title>Genome of the human hookworm Necator americanus.</title>
        <authorList>
            <person name="Tang Y.T."/>
            <person name="Gao X."/>
            <person name="Rosa B.A."/>
            <person name="Abubucker S."/>
            <person name="Hallsworth-Pepin K."/>
            <person name="Martin J."/>
            <person name="Tyagi R."/>
            <person name="Heizer E."/>
            <person name="Zhang X."/>
            <person name="Bhonagiri-Palsikar V."/>
            <person name="Minx P."/>
            <person name="Warren W.C."/>
            <person name="Wang Q."/>
            <person name="Zhan B."/>
            <person name="Hotez P.J."/>
            <person name="Sternberg P.W."/>
            <person name="Dougall A."/>
            <person name="Gaze S.T."/>
            <person name="Mulvenna J."/>
            <person name="Sotillo J."/>
            <person name="Ranganathan S."/>
            <person name="Rabelo E.M."/>
            <person name="Wilson R.K."/>
            <person name="Felgner P.L."/>
            <person name="Bethony J."/>
            <person name="Hawdon J.M."/>
            <person name="Gasser R.B."/>
            <person name="Loukas A."/>
            <person name="Mitreva M."/>
        </authorList>
    </citation>
    <scope>NUCLEOTIDE SEQUENCE [LARGE SCALE GENOMIC DNA]</scope>
</reference>
<dbReference type="PANTHER" id="PTHR10605">
    <property type="entry name" value="HEPARAN SULFATE SULFOTRANSFERASE"/>
    <property type="match status" value="1"/>
</dbReference>
<sequence length="64" mass="7293">SESHRLPSVLIIGVRKGGTRALLDAMTLHPKIRAVRKEAHFFDLNFSRGIDWYRSLMPLSTSDQ</sequence>
<feature type="binding site" evidence="4">
    <location>
        <begin position="16"/>
        <end position="20"/>
    </location>
    <ligand>
        <name>3'-phosphoadenylyl sulfate</name>
        <dbReference type="ChEBI" id="CHEBI:58339"/>
    </ligand>
</feature>
<evidence type="ECO:0000259" key="5">
    <source>
        <dbReference type="Pfam" id="PF00685"/>
    </source>
</evidence>
<dbReference type="InterPro" id="IPR000863">
    <property type="entry name" value="Sulfotransferase_dom"/>
</dbReference>
<protein>
    <recommendedName>
        <fullName evidence="5">Sulfotransferase domain-containing protein</fullName>
    </recommendedName>
</protein>
<dbReference type="STRING" id="51031.W2SSA3"/>
<dbReference type="InterPro" id="IPR037359">
    <property type="entry name" value="NST/OST"/>
</dbReference>
<evidence type="ECO:0000313" key="6">
    <source>
        <dbReference type="EMBL" id="ETN72629.1"/>
    </source>
</evidence>
<feature type="non-terminal residue" evidence="6">
    <location>
        <position position="64"/>
    </location>
</feature>
<feature type="active site" description="For sulfotransferase activity" evidence="3">
    <location>
        <position position="16"/>
    </location>
</feature>
<name>W2SSA3_NECAM</name>
<dbReference type="InterPro" id="IPR027417">
    <property type="entry name" value="P-loop_NTPase"/>
</dbReference>
<dbReference type="AlphaFoldDB" id="W2SSA3"/>
<evidence type="ECO:0000256" key="4">
    <source>
        <dbReference type="PIRSR" id="PIRSR637359-2"/>
    </source>
</evidence>
<keyword evidence="7" id="KW-1185">Reference proteome</keyword>
<feature type="domain" description="Sulfotransferase" evidence="5">
    <location>
        <begin position="7"/>
        <end position="54"/>
    </location>
</feature>
<dbReference type="PANTHER" id="PTHR10605:SF65">
    <property type="entry name" value="GH20068P"/>
    <property type="match status" value="1"/>
</dbReference>
<feature type="non-terminal residue" evidence="6">
    <location>
        <position position="1"/>
    </location>
</feature>
<dbReference type="OrthoDB" id="411451at2759"/>
<evidence type="ECO:0000256" key="2">
    <source>
        <dbReference type="ARBA" id="ARBA00023180"/>
    </source>
</evidence>
<dbReference type="Gene3D" id="3.40.50.300">
    <property type="entry name" value="P-loop containing nucleotide triphosphate hydrolases"/>
    <property type="match status" value="1"/>
</dbReference>
<proteinExistence type="predicted"/>
<dbReference type="KEGG" id="nai:NECAME_18753"/>
<keyword evidence="1" id="KW-0808">Transferase</keyword>
<dbReference type="Proteomes" id="UP000053676">
    <property type="component" value="Unassembled WGS sequence"/>
</dbReference>
<accession>W2SSA3</accession>
<dbReference type="OMA" id="DKNFDKG"/>
<dbReference type="GO" id="GO:0008467">
    <property type="term" value="F:[heparan sulfate]-glucosamine 3-sulfotransferase activity"/>
    <property type="evidence" value="ECO:0007669"/>
    <property type="project" value="TreeGrafter"/>
</dbReference>
<dbReference type="EMBL" id="KI663597">
    <property type="protein sequence ID" value="ETN72629.1"/>
    <property type="molecule type" value="Genomic_DNA"/>
</dbReference>
<dbReference type="Pfam" id="PF00685">
    <property type="entry name" value="Sulfotransfer_1"/>
    <property type="match status" value="1"/>
</dbReference>
<evidence type="ECO:0000313" key="7">
    <source>
        <dbReference type="Proteomes" id="UP000053676"/>
    </source>
</evidence>
<keyword evidence="2" id="KW-0325">Glycoprotein</keyword>
<evidence type="ECO:0000256" key="3">
    <source>
        <dbReference type="PIRSR" id="PIRSR637359-1"/>
    </source>
</evidence>
<evidence type="ECO:0000256" key="1">
    <source>
        <dbReference type="ARBA" id="ARBA00022679"/>
    </source>
</evidence>
<dbReference type="SUPFAM" id="SSF52540">
    <property type="entry name" value="P-loop containing nucleoside triphosphate hydrolases"/>
    <property type="match status" value="1"/>
</dbReference>
<gene>
    <name evidence="6" type="ORF">NECAME_18753</name>
</gene>
<organism evidence="6 7">
    <name type="scientific">Necator americanus</name>
    <name type="common">Human hookworm</name>
    <dbReference type="NCBI Taxonomy" id="51031"/>
    <lineage>
        <taxon>Eukaryota</taxon>
        <taxon>Metazoa</taxon>
        <taxon>Ecdysozoa</taxon>
        <taxon>Nematoda</taxon>
        <taxon>Chromadorea</taxon>
        <taxon>Rhabditida</taxon>
        <taxon>Rhabditina</taxon>
        <taxon>Rhabditomorpha</taxon>
        <taxon>Strongyloidea</taxon>
        <taxon>Ancylostomatidae</taxon>
        <taxon>Bunostominae</taxon>
        <taxon>Necator</taxon>
    </lineage>
</organism>